<dbReference type="InterPro" id="IPR032311">
    <property type="entry name" value="DUF4982"/>
</dbReference>
<dbReference type="PANTHER" id="PTHR42732:SF1">
    <property type="entry name" value="BETA-MANNOSIDASE"/>
    <property type="match status" value="1"/>
</dbReference>
<dbReference type="InterPro" id="IPR008979">
    <property type="entry name" value="Galactose-bd-like_sf"/>
</dbReference>
<dbReference type="OrthoDB" id="408532at2759"/>
<dbReference type="PRINTS" id="PR00132">
    <property type="entry name" value="GLHYDRLASE2"/>
</dbReference>
<name>A0A8K0SYD1_9HYPO</name>
<feature type="domain" description="Glycoside hydrolase family 2" evidence="8">
    <location>
        <begin position="755"/>
        <end position="858"/>
    </location>
</feature>
<sequence length="862" mass="94771">MKWAALYGCLLLSYSLVPASCQEDGSGGRERISINKNWKFSRFVSPPDNLSYHSTLRPWILPSANDFLLNGTQFERPEGQAPGHDVNYTQASFDDESWESVNLPHDWAIKGPFKAPGISGGMGRLPINGIGWYRRDLTFSSADAGKSIFLDIDGAMAYSAVWLNGELVGGWPFGYASYRLDLTPYIDLEGPNQLAIRLENALDSSRWYSGAGIYRNVWLVKTNPVHVAQYGTHITTPSVSAEEATVELVVNVENLGEDNQEILVETEVSLVGGRRVGSFEPASVEVASGEKQATNSSLTIENPLLWGPYPLQTPNLYVATTTLSTSDGTVIDRYETTFGIRSLTFDSTRGLLVNGQQVPVRGVNNHHDLGALGAAFNTRAAERQLEELLALGCNALRTSHNPPAPELLDLADRMGFLVMDEAFDVWNQRKTTNDFHRIFPDWHEPDLRAFIRRDINHPSVISWSIGNEIPEQRTAAGGATGRMLYDIVYEEDTTRPVTSGLNNGQPGDSLVNLIDIKSLNYQGEGRGANWRPAFPAFRSAYPNSVIWTTESASTLSTRGAYLFPVTSNNSAIVQEGVGINSTRLEVSAYDLYHPSWAASPDYVFVQQDLHPYVAGEFVWTGWDYIGEPTPYDNAANARSSYFGIIDLAGFRKDRFYLYQARWRPDVPFAHILPHWNWEPERVGEVTPVHVFSSADEAELFVNGESAGRLVQEPATYRFRWDDVTYEPGSLHVVTYKNGEVWAEATKNTTGDATRLEIKADRSKVTADGSDLSFITVSVVDENGETVPDASNSITFSITGPGEIVATDNGSPIDQTPFPSLTRDALAGLALAIVRPSEGELGDIVISAEADGLEGATITLEAV</sequence>
<evidence type="ECO:0000256" key="1">
    <source>
        <dbReference type="ARBA" id="ARBA00007401"/>
    </source>
</evidence>
<keyword evidence="11" id="KW-1185">Reference proteome</keyword>
<dbReference type="InterPro" id="IPR054593">
    <property type="entry name" value="Beta-mannosidase-like_N2"/>
</dbReference>
<dbReference type="InterPro" id="IPR008964">
    <property type="entry name" value="Invasin/intimin_cell_adhesion"/>
</dbReference>
<dbReference type="Pfam" id="PF00703">
    <property type="entry name" value="Glyco_hydro_2"/>
    <property type="match status" value="1"/>
</dbReference>
<comment type="similarity">
    <text evidence="1">Belongs to the glycosyl hydrolase 2 family.</text>
</comment>
<feature type="domain" description="DUF4982" evidence="7">
    <location>
        <begin position="683"/>
        <end position="742"/>
    </location>
</feature>
<evidence type="ECO:0000259" key="7">
    <source>
        <dbReference type="Pfam" id="PF16355"/>
    </source>
</evidence>
<keyword evidence="3" id="KW-0326">Glycosidase</keyword>
<dbReference type="Pfam" id="PF16355">
    <property type="entry name" value="DUF4982"/>
    <property type="match status" value="1"/>
</dbReference>
<dbReference type="EMBL" id="JAGPNK010000002">
    <property type="protein sequence ID" value="KAH7325629.1"/>
    <property type="molecule type" value="Genomic_DNA"/>
</dbReference>
<evidence type="ECO:0000256" key="3">
    <source>
        <dbReference type="ARBA" id="ARBA00023295"/>
    </source>
</evidence>
<dbReference type="NCBIfam" id="NF041463">
    <property type="entry name" value="GalB"/>
    <property type="match status" value="1"/>
</dbReference>
<gene>
    <name evidence="10" type="ORF">B0I35DRAFT_466711</name>
</gene>
<feature type="domain" description="Beta-mannosidase-like galactose-binding" evidence="9">
    <location>
        <begin position="132"/>
        <end position="205"/>
    </location>
</feature>
<dbReference type="GO" id="GO:0005975">
    <property type="term" value="P:carbohydrate metabolic process"/>
    <property type="evidence" value="ECO:0007669"/>
    <property type="project" value="InterPro"/>
</dbReference>
<dbReference type="InterPro" id="IPR013783">
    <property type="entry name" value="Ig-like_fold"/>
</dbReference>
<dbReference type="SUPFAM" id="SSF49373">
    <property type="entry name" value="Invasin/intimin cell-adhesion fragments"/>
    <property type="match status" value="1"/>
</dbReference>
<dbReference type="InterPro" id="IPR051913">
    <property type="entry name" value="GH2_Domain-Containing"/>
</dbReference>
<proteinExistence type="inferred from homology"/>
<dbReference type="AlphaFoldDB" id="A0A8K0SYD1"/>
<evidence type="ECO:0000313" key="10">
    <source>
        <dbReference type="EMBL" id="KAH7325629.1"/>
    </source>
</evidence>
<feature type="chain" id="PRO_5035422185" evidence="4">
    <location>
        <begin position="22"/>
        <end position="862"/>
    </location>
</feature>
<dbReference type="SUPFAM" id="SSF49785">
    <property type="entry name" value="Galactose-binding domain-like"/>
    <property type="match status" value="1"/>
</dbReference>
<dbReference type="Gene3D" id="2.60.120.260">
    <property type="entry name" value="Galactose-binding domain-like"/>
    <property type="match status" value="1"/>
</dbReference>
<evidence type="ECO:0000259" key="9">
    <source>
        <dbReference type="Pfam" id="PF22666"/>
    </source>
</evidence>
<evidence type="ECO:0000259" key="8">
    <source>
        <dbReference type="Pfam" id="PF18565"/>
    </source>
</evidence>
<dbReference type="InterPro" id="IPR006102">
    <property type="entry name" value="Ig-like_GH2"/>
</dbReference>
<comment type="caution">
    <text evidence="10">The sequence shown here is derived from an EMBL/GenBank/DDBJ whole genome shotgun (WGS) entry which is preliminary data.</text>
</comment>
<feature type="domain" description="Glycoside hydrolase family 2 immunoglobulin-like beta-sandwich" evidence="5">
    <location>
        <begin position="234"/>
        <end position="341"/>
    </location>
</feature>
<evidence type="ECO:0000256" key="2">
    <source>
        <dbReference type="ARBA" id="ARBA00022801"/>
    </source>
</evidence>
<dbReference type="Gene3D" id="2.60.40.10">
    <property type="entry name" value="Immunoglobulins"/>
    <property type="match status" value="3"/>
</dbReference>
<accession>A0A8K0SYD1</accession>
<organism evidence="10 11">
    <name type="scientific">Stachybotrys elegans</name>
    <dbReference type="NCBI Taxonomy" id="80388"/>
    <lineage>
        <taxon>Eukaryota</taxon>
        <taxon>Fungi</taxon>
        <taxon>Dikarya</taxon>
        <taxon>Ascomycota</taxon>
        <taxon>Pezizomycotina</taxon>
        <taxon>Sordariomycetes</taxon>
        <taxon>Hypocreomycetidae</taxon>
        <taxon>Hypocreales</taxon>
        <taxon>Stachybotryaceae</taxon>
        <taxon>Stachybotrys</taxon>
    </lineage>
</organism>
<reference evidence="10" key="1">
    <citation type="journal article" date="2021" name="Nat. Commun.">
        <title>Genetic determinants of endophytism in the Arabidopsis root mycobiome.</title>
        <authorList>
            <person name="Mesny F."/>
            <person name="Miyauchi S."/>
            <person name="Thiergart T."/>
            <person name="Pickel B."/>
            <person name="Atanasova L."/>
            <person name="Karlsson M."/>
            <person name="Huettel B."/>
            <person name="Barry K.W."/>
            <person name="Haridas S."/>
            <person name="Chen C."/>
            <person name="Bauer D."/>
            <person name="Andreopoulos W."/>
            <person name="Pangilinan J."/>
            <person name="LaButti K."/>
            <person name="Riley R."/>
            <person name="Lipzen A."/>
            <person name="Clum A."/>
            <person name="Drula E."/>
            <person name="Henrissat B."/>
            <person name="Kohler A."/>
            <person name="Grigoriev I.V."/>
            <person name="Martin F.M."/>
            <person name="Hacquard S."/>
        </authorList>
    </citation>
    <scope>NUCLEOTIDE SEQUENCE</scope>
    <source>
        <strain evidence="10">MPI-CAGE-CH-0235</strain>
    </source>
</reference>
<dbReference type="Gene3D" id="3.20.20.80">
    <property type="entry name" value="Glycosidases"/>
    <property type="match status" value="1"/>
</dbReference>
<dbReference type="Pfam" id="PF18565">
    <property type="entry name" value="Glyco_hydro2_C5"/>
    <property type="match status" value="1"/>
</dbReference>
<dbReference type="SUPFAM" id="SSF51445">
    <property type="entry name" value="(Trans)glycosidases"/>
    <property type="match status" value="1"/>
</dbReference>
<dbReference type="InterPro" id="IPR048229">
    <property type="entry name" value="GalB-like"/>
</dbReference>
<dbReference type="InterPro" id="IPR036156">
    <property type="entry name" value="Beta-gal/glucu_dom_sf"/>
</dbReference>
<dbReference type="Pfam" id="PF22666">
    <property type="entry name" value="Glyco_hydro_2_N2"/>
    <property type="match status" value="1"/>
</dbReference>
<keyword evidence="4" id="KW-0732">Signal</keyword>
<protein>
    <submittedName>
        <fullName evidence="10">Glycoside hydrolase superfamily</fullName>
    </submittedName>
</protein>
<dbReference type="Proteomes" id="UP000813444">
    <property type="component" value="Unassembled WGS sequence"/>
</dbReference>
<keyword evidence="2 10" id="KW-0378">Hydrolase</keyword>
<feature type="domain" description="Glycoside hydrolase family 2 catalytic" evidence="6">
    <location>
        <begin position="351"/>
        <end position="531"/>
    </location>
</feature>
<dbReference type="Pfam" id="PF02836">
    <property type="entry name" value="Glyco_hydro_2_C"/>
    <property type="match status" value="1"/>
</dbReference>
<dbReference type="InterPro" id="IPR017853">
    <property type="entry name" value="GH"/>
</dbReference>
<evidence type="ECO:0000313" key="11">
    <source>
        <dbReference type="Proteomes" id="UP000813444"/>
    </source>
</evidence>
<feature type="signal peptide" evidence="4">
    <location>
        <begin position="1"/>
        <end position="21"/>
    </location>
</feature>
<dbReference type="GO" id="GO:0004553">
    <property type="term" value="F:hydrolase activity, hydrolyzing O-glycosyl compounds"/>
    <property type="evidence" value="ECO:0007669"/>
    <property type="project" value="InterPro"/>
</dbReference>
<dbReference type="InterPro" id="IPR006103">
    <property type="entry name" value="Glyco_hydro_2_cat"/>
</dbReference>
<dbReference type="SUPFAM" id="SSF49303">
    <property type="entry name" value="beta-Galactosidase/glucuronidase domain"/>
    <property type="match status" value="1"/>
</dbReference>
<evidence type="ECO:0000259" key="5">
    <source>
        <dbReference type="Pfam" id="PF00703"/>
    </source>
</evidence>
<dbReference type="InterPro" id="IPR040605">
    <property type="entry name" value="Glyco_hydro2_dom5"/>
</dbReference>
<evidence type="ECO:0000256" key="4">
    <source>
        <dbReference type="SAM" id="SignalP"/>
    </source>
</evidence>
<dbReference type="InterPro" id="IPR006101">
    <property type="entry name" value="Glyco_hydro_2"/>
</dbReference>
<dbReference type="PANTHER" id="PTHR42732">
    <property type="entry name" value="BETA-GALACTOSIDASE"/>
    <property type="match status" value="1"/>
</dbReference>
<evidence type="ECO:0000259" key="6">
    <source>
        <dbReference type="Pfam" id="PF02836"/>
    </source>
</evidence>